<accession>A0AAV4AVC5</accession>
<protein>
    <submittedName>
        <fullName evidence="2">Uncharacterized protein</fullName>
    </submittedName>
</protein>
<comment type="caution">
    <text evidence="2">The sequence shown here is derived from an EMBL/GenBank/DDBJ whole genome shotgun (WGS) entry which is preliminary data.</text>
</comment>
<reference evidence="2 3" key="1">
    <citation type="journal article" date="2021" name="Elife">
        <title>Chloroplast acquisition without the gene transfer in kleptoplastic sea slugs, Plakobranchus ocellatus.</title>
        <authorList>
            <person name="Maeda T."/>
            <person name="Takahashi S."/>
            <person name="Yoshida T."/>
            <person name="Shimamura S."/>
            <person name="Takaki Y."/>
            <person name="Nagai Y."/>
            <person name="Toyoda A."/>
            <person name="Suzuki Y."/>
            <person name="Arimoto A."/>
            <person name="Ishii H."/>
            <person name="Satoh N."/>
            <person name="Nishiyama T."/>
            <person name="Hasebe M."/>
            <person name="Maruyama T."/>
            <person name="Minagawa J."/>
            <person name="Obokata J."/>
            <person name="Shigenobu S."/>
        </authorList>
    </citation>
    <scope>NUCLEOTIDE SEQUENCE [LARGE SCALE GENOMIC DNA]</scope>
</reference>
<feature type="region of interest" description="Disordered" evidence="1">
    <location>
        <begin position="293"/>
        <end position="327"/>
    </location>
</feature>
<feature type="compositionally biased region" description="Low complexity" evidence="1">
    <location>
        <begin position="1"/>
        <end position="16"/>
    </location>
</feature>
<feature type="region of interest" description="Disordered" evidence="1">
    <location>
        <begin position="683"/>
        <end position="817"/>
    </location>
</feature>
<organism evidence="2 3">
    <name type="scientific">Plakobranchus ocellatus</name>
    <dbReference type="NCBI Taxonomy" id="259542"/>
    <lineage>
        <taxon>Eukaryota</taxon>
        <taxon>Metazoa</taxon>
        <taxon>Spiralia</taxon>
        <taxon>Lophotrochozoa</taxon>
        <taxon>Mollusca</taxon>
        <taxon>Gastropoda</taxon>
        <taxon>Heterobranchia</taxon>
        <taxon>Euthyneura</taxon>
        <taxon>Panpulmonata</taxon>
        <taxon>Sacoglossa</taxon>
        <taxon>Placobranchoidea</taxon>
        <taxon>Plakobranchidae</taxon>
        <taxon>Plakobranchus</taxon>
    </lineage>
</organism>
<feature type="region of interest" description="Disordered" evidence="1">
    <location>
        <begin position="217"/>
        <end position="260"/>
    </location>
</feature>
<evidence type="ECO:0000256" key="1">
    <source>
        <dbReference type="SAM" id="MobiDB-lite"/>
    </source>
</evidence>
<feature type="compositionally biased region" description="Pro residues" evidence="1">
    <location>
        <begin position="793"/>
        <end position="816"/>
    </location>
</feature>
<keyword evidence="3" id="KW-1185">Reference proteome</keyword>
<feature type="region of interest" description="Disordered" evidence="1">
    <location>
        <begin position="1"/>
        <end position="35"/>
    </location>
</feature>
<feature type="compositionally biased region" description="Basic and acidic residues" evidence="1">
    <location>
        <begin position="182"/>
        <end position="193"/>
    </location>
</feature>
<evidence type="ECO:0000313" key="3">
    <source>
        <dbReference type="Proteomes" id="UP000735302"/>
    </source>
</evidence>
<feature type="region of interest" description="Disordered" evidence="1">
    <location>
        <begin position="181"/>
        <end position="200"/>
    </location>
</feature>
<feature type="compositionally biased region" description="Basic residues" evidence="1">
    <location>
        <begin position="746"/>
        <end position="761"/>
    </location>
</feature>
<dbReference type="EMBL" id="BLXT01004258">
    <property type="protein sequence ID" value="GFO11257.1"/>
    <property type="molecule type" value="Genomic_DNA"/>
</dbReference>
<sequence>MSSVPTTSPSTVPTTSQAESGRWPAHLPAGQNTSPMLASLTVTGDVSQTPDPAVLLAECQKGVLAIHAALAQLDAAGTHLTQTLIAGMQDTPYHNVGDVMKSSLEGVFTSGASSSSAATLKEMKDLLCQMQGTSPNLHAYGHTLCQVSLLMAKLNKQRLNLCSVKMAELVHALLCLGSEGQTKGKQEDVHRSGQDQATVGREVTRLILGMGLADGLDTPGAASTKTTRPANSSLPSTPWGSPKTRKGQDAGLKASQGRSGGAGGFRILSLFERKSPPKDERKSMFYVDVEDTTSSLDTDFPGRKERMRKLPVPPSSIPTVSVTAGSQEEGINICSPSVEDERSLKAASDSGGTRKPPIPKITACGTSQLATEEELESVINLLSGIGPHPIGASGGGTSHMQVIPEVVIPQGPTQLNVPQMFRMPSPLSDTQLEELRTQKSQQVHRRSEGCLDLSAMGRATGWPQQHHHRASLPSVQVFSASGSQFQPQYQVPLHQYHHHQQHSGFDTPSPVPSFIRDSPSPSYAVSNPPSPSFFQREPPLSPLFRSSSAGGGDQSHAGQGHGQYLRVGSHQQQHLQRSNVLSPLQWLAPPASPHMGGSLASLNLSQGSSVGAMDSASAHNLGGTASPGWPPYLTPSGVGTSLSPGLCSTGDASSWTGAHDCSDLSDDSSTEDQFFAVGKDLSHMIGSKDGSSDDDDQERQPGRAKSCSTWPPPRPHHRPPPIRLPSSDLLEPPDIFRQHQQSQHQQLHHHHHQQQPQHHPHFQQQQHQHQHPPIHMQWSDPLSAASSSAPSSMWPPPTPQAPPSSPLASSPQPPPLQQGELFACFEVIVPTTTEIRPSLLKVDREY</sequence>
<evidence type="ECO:0000313" key="2">
    <source>
        <dbReference type="EMBL" id="GFO11257.1"/>
    </source>
</evidence>
<feature type="compositionally biased region" description="Polar residues" evidence="1">
    <location>
        <begin position="221"/>
        <end position="239"/>
    </location>
</feature>
<gene>
    <name evidence="2" type="ORF">PoB_003776200</name>
</gene>
<proteinExistence type="predicted"/>
<dbReference type="Proteomes" id="UP000735302">
    <property type="component" value="Unassembled WGS sequence"/>
</dbReference>
<name>A0AAV4AVC5_9GAST</name>
<dbReference type="AlphaFoldDB" id="A0AAV4AVC5"/>
<feature type="compositionally biased region" description="Low complexity" evidence="1">
    <location>
        <begin position="762"/>
        <end position="792"/>
    </location>
</feature>
<feature type="region of interest" description="Disordered" evidence="1">
    <location>
        <begin position="495"/>
        <end position="562"/>
    </location>
</feature>